<gene>
    <name evidence="1" type="ORF">CUS89_04165</name>
</gene>
<sequence>MTLQDFSKLNKHEIEFIERCAHLKHAAKQSNDMTVFEYIKELERNLEFLLCKLSSETFWELFPKILGIDAKLTLLENFLYSDLTTSINGTSLITLVEQDYKTINQENYDYTVNDTVPASFIFCVD</sequence>
<protein>
    <submittedName>
        <fullName evidence="1">Uncharacterized protein</fullName>
    </submittedName>
</protein>
<evidence type="ECO:0000313" key="2">
    <source>
        <dbReference type="Proteomes" id="UP000237934"/>
    </source>
</evidence>
<dbReference type="AlphaFoldDB" id="A0A2S7RWW9"/>
<reference evidence="1 2" key="1">
    <citation type="journal article" date="2018" name="Pathog. Dis.">
        <title>Whole-genome sequencing based characterization of antimicrobial resistance in Enterococcus.</title>
        <authorList>
            <person name="Tyson G."/>
        </authorList>
    </citation>
    <scope>NUCLEOTIDE SEQUENCE [LARGE SCALE GENOMIC DNA]</scope>
    <source>
        <strain evidence="1 2">CVM N55263</strain>
    </source>
</reference>
<proteinExistence type="predicted"/>
<dbReference type="InterPro" id="IPR054275">
    <property type="entry name" value="DUF7006"/>
</dbReference>
<comment type="caution">
    <text evidence="1">The sequence shown here is derived from an EMBL/GenBank/DDBJ whole genome shotgun (WGS) entry which is preliminary data.</text>
</comment>
<name>A0A2S7RWW9_ENTMU</name>
<accession>A0A2S7RWW9</accession>
<organism evidence="1 2">
    <name type="scientific">Enterococcus mundtii</name>
    <dbReference type="NCBI Taxonomy" id="53346"/>
    <lineage>
        <taxon>Bacteria</taxon>
        <taxon>Bacillati</taxon>
        <taxon>Bacillota</taxon>
        <taxon>Bacilli</taxon>
        <taxon>Lactobacillales</taxon>
        <taxon>Enterococcaceae</taxon>
        <taxon>Enterococcus</taxon>
    </lineage>
</organism>
<dbReference type="Proteomes" id="UP000237934">
    <property type="component" value="Unassembled WGS sequence"/>
</dbReference>
<dbReference type="EMBL" id="PUAP01000015">
    <property type="protein sequence ID" value="PQF24474.1"/>
    <property type="molecule type" value="Genomic_DNA"/>
</dbReference>
<dbReference type="Pfam" id="PF22652">
    <property type="entry name" value="DUF7006"/>
    <property type="match status" value="1"/>
</dbReference>
<evidence type="ECO:0000313" key="1">
    <source>
        <dbReference type="EMBL" id="PQF24474.1"/>
    </source>
</evidence>
<dbReference type="RefSeq" id="WP_104871145.1">
    <property type="nucleotide sequence ID" value="NZ_PUAP01000015.1"/>
</dbReference>